<dbReference type="Pfam" id="PF00383">
    <property type="entry name" value="dCMP_cyt_deam_1"/>
    <property type="match status" value="1"/>
</dbReference>
<keyword evidence="4" id="KW-0862">Zinc</keyword>
<dbReference type="InParanoid" id="S0EZE5"/>
<proteinExistence type="inferred from homology"/>
<dbReference type="InterPro" id="IPR016192">
    <property type="entry name" value="APOBEC/CMP_deaminase_Zn-bd"/>
</dbReference>
<dbReference type="Gene3D" id="3.40.140.10">
    <property type="entry name" value="Cytidine Deaminase, domain 2"/>
    <property type="match status" value="1"/>
</dbReference>
<dbReference type="HOGENOM" id="CLU_097262_1_2_0"/>
<feature type="domain" description="CMP/dCMP-type deaminase" evidence="5">
    <location>
        <begin position="16"/>
        <end position="142"/>
    </location>
</feature>
<evidence type="ECO:0000256" key="3">
    <source>
        <dbReference type="ARBA" id="ARBA00022801"/>
    </source>
</evidence>
<dbReference type="GO" id="GO:0008270">
    <property type="term" value="F:zinc ion binding"/>
    <property type="evidence" value="ECO:0007669"/>
    <property type="project" value="InterPro"/>
</dbReference>
<keyword evidence="7" id="KW-1185">Reference proteome</keyword>
<sequence>MRTISEAMNVAGLFSEEELSLLAAARQAAKRAHCPYSHFAVGAALETDIGIVLGCNVENASYGLSCCAERVALFTAVAQGATRFLRLALSCPATAPDAPVESRMPCGACLQVLSEFLPLETPLLIDGVGKKQLKELLPYPFR</sequence>
<dbReference type="PROSITE" id="PS00903">
    <property type="entry name" value="CYT_DCMP_DEAMINASES_1"/>
    <property type="match status" value="1"/>
</dbReference>
<dbReference type="STRING" id="454171.CP488_02175"/>
<dbReference type="RefSeq" id="WP_016483252.1">
    <property type="nucleotide sequence ID" value="NC_021487.1"/>
</dbReference>
<dbReference type="PATRIC" id="fig|1303518.3.peg.1975"/>
<dbReference type="eggNOG" id="COG0295">
    <property type="taxonomic scope" value="Bacteria"/>
</dbReference>
<protein>
    <submittedName>
        <fullName evidence="6">Cytidine deaminase</fullName>
        <ecNumber evidence="6">3.5.4.5</ecNumber>
    </submittedName>
</protein>
<dbReference type="GO" id="GO:0055086">
    <property type="term" value="P:nucleobase-containing small molecule metabolic process"/>
    <property type="evidence" value="ECO:0007669"/>
    <property type="project" value="UniProtKB-ARBA"/>
</dbReference>
<dbReference type="EMBL" id="HF951689">
    <property type="protein sequence ID" value="CCW35727.1"/>
    <property type="molecule type" value="Genomic_DNA"/>
</dbReference>
<dbReference type="AlphaFoldDB" id="S0EZE5"/>
<name>S0EZE5_CHTCT</name>
<dbReference type="GO" id="GO:0072527">
    <property type="term" value="P:pyrimidine-containing compound metabolic process"/>
    <property type="evidence" value="ECO:0007669"/>
    <property type="project" value="UniProtKB-ARBA"/>
</dbReference>
<dbReference type="Proteomes" id="UP000014227">
    <property type="component" value="Chromosome I"/>
</dbReference>
<dbReference type="PROSITE" id="PS51747">
    <property type="entry name" value="CYT_DCMP_DEAMINASES_2"/>
    <property type="match status" value="1"/>
</dbReference>
<dbReference type="GO" id="GO:0005829">
    <property type="term" value="C:cytosol"/>
    <property type="evidence" value="ECO:0007669"/>
    <property type="project" value="TreeGrafter"/>
</dbReference>
<gene>
    <name evidence="6" type="ORF">CCALI_01919</name>
</gene>
<comment type="similarity">
    <text evidence="1">Belongs to the cytidine and deoxycytidylate deaminase family.</text>
</comment>
<dbReference type="NCBIfam" id="NF004064">
    <property type="entry name" value="PRK05578.1"/>
    <property type="match status" value="1"/>
</dbReference>
<evidence type="ECO:0000256" key="4">
    <source>
        <dbReference type="ARBA" id="ARBA00022833"/>
    </source>
</evidence>
<dbReference type="PANTHER" id="PTHR11644:SF2">
    <property type="entry name" value="CYTIDINE DEAMINASE"/>
    <property type="match status" value="1"/>
</dbReference>
<evidence type="ECO:0000259" key="5">
    <source>
        <dbReference type="PROSITE" id="PS51747"/>
    </source>
</evidence>
<evidence type="ECO:0000313" key="6">
    <source>
        <dbReference type="EMBL" id="CCW35727.1"/>
    </source>
</evidence>
<evidence type="ECO:0000256" key="2">
    <source>
        <dbReference type="ARBA" id="ARBA00022723"/>
    </source>
</evidence>
<keyword evidence="2" id="KW-0479">Metal-binding</keyword>
<dbReference type="PANTHER" id="PTHR11644">
    <property type="entry name" value="CYTIDINE DEAMINASE"/>
    <property type="match status" value="1"/>
</dbReference>
<dbReference type="InterPro" id="IPR050202">
    <property type="entry name" value="Cyt/Deoxycyt_deaminase"/>
</dbReference>
<dbReference type="KEGG" id="ccz:CCALI_01919"/>
<accession>S0EZE5</accession>
<dbReference type="InterPro" id="IPR016193">
    <property type="entry name" value="Cytidine_deaminase-like"/>
</dbReference>
<dbReference type="GO" id="GO:0004126">
    <property type="term" value="F:cytidine deaminase activity"/>
    <property type="evidence" value="ECO:0007669"/>
    <property type="project" value="UniProtKB-EC"/>
</dbReference>
<dbReference type="EC" id="3.5.4.5" evidence="6"/>
<evidence type="ECO:0000313" key="7">
    <source>
        <dbReference type="Proteomes" id="UP000014227"/>
    </source>
</evidence>
<dbReference type="InterPro" id="IPR002125">
    <property type="entry name" value="CMP_dCMP_dom"/>
</dbReference>
<reference evidence="7" key="1">
    <citation type="submission" date="2013-03" db="EMBL/GenBank/DDBJ databases">
        <title>Genome sequence of Chthonomonas calidirosea, the first sequenced genome from the Armatimonadetes phylum (formally candidate division OP10).</title>
        <authorList>
            <person name="Lee K.C.Y."/>
            <person name="Morgan X.C."/>
            <person name="Dunfield P.F."/>
            <person name="Tamas I."/>
            <person name="Houghton K.M."/>
            <person name="Vyssotski M."/>
            <person name="Ryan J.L.J."/>
            <person name="Lagutin K."/>
            <person name="McDonald I.R."/>
            <person name="Stott M.B."/>
        </authorList>
    </citation>
    <scope>NUCLEOTIDE SEQUENCE [LARGE SCALE GENOMIC DNA]</scope>
    <source>
        <strain evidence="7">DSM 23976 / ICMP 18418 / T49</strain>
    </source>
</reference>
<evidence type="ECO:0000256" key="1">
    <source>
        <dbReference type="ARBA" id="ARBA00006576"/>
    </source>
</evidence>
<dbReference type="GO" id="GO:0042802">
    <property type="term" value="F:identical protein binding"/>
    <property type="evidence" value="ECO:0007669"/>
    <property type="project" value="UniProtKB-ARBA"/>
</dbReference>
<organism evidence="6 7">
    <name type="scientific">Chthonomonas calidirosea (strain DSM 23976 / ICMP 18418 / T49)</name>
    <dbReference type="NCBI Taxonomy" id="1303518"/>
    <lineage>
        <taxon>Bacteria</taxon>
        <taxon>Bacillati</taxon>
        <taxon>Armatimonadota</taxon>
        <taxon>Chthonomonadia</taxon>
        <taxon>Chthonomonadales</taxon>
        <taxon>Chthonomonadaceae</taxon>
        <taxon>Chthonomonas</taxon>
    </lineage>
</organism>
<dbReference type="FunCoup" id="S0EZE5">
    <property type="interactions" value="102"/>
</dbReference>
<dbReference type="SUPFAM" id="SSF53927">
    <property type="entry name" value="Cytidine deaminase-like"/>
    <property type="match status" value="1"/>
</dbReference>
<dbReference type="CDD" id="cd01283">
    <property type="entry name" value="cytidine_deaminase"/>
    <property type="match status" value="1"/>
</dbReference>
<keyword evidence="3 6" id="KW-0378">Hydrolase</keyword>